<protein>
    <recommendedName>
        <fullName evidence="4">Zinc knuckle CX2CX4HX4C domain-containing protein</fullName>
    </recommendedName>
</protein>
<gene>
    <name evidence="2" type="ORF">Salat_2604700</name>
</gene>
<keyword evidence="3" id="KW-1185">Reference proteome</keyword>
<organism evidence="2 3">
    <name type="scientific">Sesamum alatum</name>
    <dbReference type="NCBI Taxonomy" id="300844"/>
    <lineage>
        <taxon>Eukaryota</taxon>
        <taxon>Viridiplantae</taxon>
        <taxon>Streptophyta</taxon>
        <taxon>Embryophyta</taxon>
        <taxon>Tracheophyta</taxon>
        <taxon>Spermatophyta</taxon>
        <taxon>Magnoliopsida</taxon>
        <taxon>eudicotyledons</taxon>
        <taxon>Gunneridae</taxon>
        <taxon>Pentapetalae</taxon>
        <taxon>asterids</taxon>
        <taxon>lamiids</taxon>
        <taxon>Lamiales</taxon>
        <taxon>Pedaliaceae</taxon>
        <taxon>Sesamum</taxon>
    </lineage>
</organism>
<dbReference type="AlphaFoldDB" id="A0AAE2CAG0"/>
<evidence type="ECO:0000313" key="3">
    <source>
        <dbReference type="Proteomes" id="UP001293254"/>
    </source>
</evidence>
<evidence type="ECO:0000256" key="1">
    <source>
        <dbReference type="SAM" id="MobiDB-lite"/>
    </source>
</evidence>
<proteinExistence type="predicted"/>
<sequence>MADAAGGLRSYRVAVAGVTVSPPPPPISFDSSSFRPMGTLTRDQGMKTEIGLGIGTDVVIQRVVYEWLPKYCGACKHLGHAEEECYEKHKAKRAQRALDDRRRGKSVAFAEHVTCPHPGASTSGAKEDGKETCGDVLHTDTPEPVMEEVVHTP</sequence>
<name>A0AAE2CAG0_9LAMI</name>
<evidence type="ECO:0008006" key="4">
    <source>
        <dbReference type="Google" id="ProtNLM"/>
    </source>
</evidence>
<dbReference type="EMBL" id="JACGWO010000011">
    <property type="protein sequence ID" value="KAK4414977.1"/>
    <property type="molecule type" value="Genomic_DNA"/>
</dbReference>
<reference evidence="2" key="2">
    <citation type="journal article" date="2024" name="Plant">
        <title>Genomic evolution and insights into agronomic trait innovations of Sesamum species.</title>
        <authorList>
            <person name="Miao H."/>
            <person name="Wang L."/>
            <person name="Qu L."/>
            <person name="Liu H."/>
            <person name="Sun Y."/>
            <person name="Le M."/>
            <person name="Wang Q."/>
            <person name="Wei S."/>
            <person name="Zheng Y."/>
            <person name="Lin W."/>
            <person name="Duan Y."/>
            <person name="Cao H."/>
            <person name="Xiong S."/>
            <person name="Wang X."/>
            <person name="Wei L."/>
            <person name="Li C."/>
            <person name="Ma Q."/>
            <person name="Ju M."/>
            <person name="Zhao R."/>
            <person name="Li G."/>
            <person name="Mu C."/>
            <person name="Tian Q."/>
            <person name="Mei H."/>
            <person name="Zhang T."/>
            <person name="Gao T."/>
            <person name="Zhang H."/>
        </authorList>
    </citation>
    <scope>NUCLEOTIDE SEQUENCE</scope>
    <source>
        <strain evidence="2">3651</strain>
    </source>
</reference>
<dbReference type="Proteomes" id="UP001293254">
    <property type="component" value="Unassembled WGS sequence"/>
</dbReference>
<evidence type="ECO:0000313" key="2">
    <source>
        <dbReference type="EMBL" id="KAK4414977.1"/>
    </source>
</evidence>
<feature type="compositionally biased region" description="Basic and acidic residues" evidence="1">
    <location>
        <begin position="125"/>
        <end position="141"/>
    </location>
</feature>
<feature type="region of interest" description="Disordered" evidence="1">
    <location>
        <begin position="114"/>
        <end position="153"/>
    </location>
</feature>
<reference evidence="2" key="1">
    <citation type="submission" date="2020-06" db="EMBL/GenBank/DDBJ databases">
        <authorList>
            <person name="Li T."/>
            <person name="Hu X."/>
            <person name="Zhang T."/>
            <person name="Song X."/>
            <person name="Zhang H."/>
            <person name="Dai N."/>
            <person name="Sheng W."/>
            <person name="Hou X."/>
            <person name="Wei L."/>
        </authorList>
    </citation>
    <scope>NUCLEOTIDE SEQUENCE</scope>
    <source>
        <strain evidence="2">3651</strain>
        <tissue evidence="2">Leaf</tissue>
    </source>
</reference>
<accession>A0AAE2CAG0</accession>
<comment type="caution">
    <text evidence="2">The sequence shown here is derived from an EMBL/GenBank/DDBJ whole genome shotgun (WGS) entry which is preliminary data.</text>
</comment>